<sequence>MIVEPADVAAPEVVHIGKFDISMMSGYWLLMSCILFSSTEREPQEFEFEIQIVHPHLYLMPEFEEFSSDEFCKLQFHLIKLSAANDAWKIRVRVLRLWKQSYQIDMILMDENVWFISYS</sequence>
<reference evidence="1 2" key="1">
    <citation type="submission" date="2019-05" db="EMBL/GenBank/DDBJ databases">
        <title>Mikania micrantha, genome provides insights into the molecular mechanism of rapid growth.</title>
        <authorList>
            <person name="Liu B."/>
        </authorList>
    </citation>
    <scope>NUCLEOTIDE SEQUENCE [LARGE SCALE GENOMIC DNA]</scope>
    <source>
        <strain evidence="1">NLD-2019</strain>
        <tissue evidence="1">Leaf</tissue>
    </source>
</reference>
<evidence type="ECO:0000313" key="2">
    <source>
        <dbReference type="Proteomes" id="UP000326396"/>
    </source>
</evidence>
<name>A0A5N6NC86_9ASTR</name>
<comment type="caution">
    <text evidence="1">The sequence shown here is derived from an EMBL/GenBank/DDBJ whole genome shotgun (WGS) entry which is preliminary data.</text>
</comment>
<proteinExistence type="predicted"/>
<gene>
    <name evidence="1" type="ORF">E3N88_23067</name>
</gene>
<protein>
    <submittedName>
        <fullName evidence="1">Uncharacterized protein</fullName>
    </submittedName>
</protein>
<dbReference type="AlphaFoldDB" id="A0A5N6NC86"/>
<dbReference type="Proteomes" id="UP000326396">
    <property type="component" value="Linkage Group LG2"/>
</dbReference>
<keyword evidence="2" id="KW-1185">Reference proteome</keyword>
<accession>A0A5N6NC86</accession>
<dbReference type="OrthoDB" id="1744497at2759"/>
<organism evidence="1 2">
    <name type="scientific">Mikania micrantha</name>
    <name type="common">bitter vine</name>
    <dbReference type="NCBI Taxonomy" id="192012"/>
    <lineage>
        <taxon>Eukaryota</taxon>
        <taxon>Viridiplantae</taxon>
        <taxon>Streptophyta</taxon>
        <taxon>Embryophyta</taxon>
        <taxon>Tracheophyta</taxon>
        <taxon>Spermatophyta</taxon>
        <taxon>Magnoliopsida</taxon>
        <taxon>eudicotyledons</taxon>
        <taxon>Gunneridae</taxon>
        <taxon>Pentapetalae</taxon>
        <taxon>asterids</taxon>
        <taxon>campanulids</taxon>
        <taxon>Asterales</taxon>
        <taxon>Asteraceae</taxon>
        <taxon>Asteroideae</taxon>
        <taxon>Heliantheae alliance</taxon>
        <taxon>Eupatorieae</taxon>
        <taxon>Mikania</taxon>
    </lineage>
</organism>
<evidence type="ECO:0000313" key="1">
    <source>
        <dbReference type="EMBL" id="KAD4585466.1"/>
    </source>
</evidence>
<dbReference type="EMBL" id="SZYD01000012">
    <property type="protein sequence ID" value="KAD4585466.1"/>
    <property type="molecule type" value="Genomic_DNA"/>
</dbReference>